<feature type="compositionally biased region" description="Basic and acidic residues" evidence="1">
    <location>
        <begin position="365"/>
        <end position="390"/>
    </location>
</feature>
<feature type="compositionally biased region" description="Basic residues" evidence="1">
    <location>
        <begin position="486"/>
        <end position="496"/>
    </location>
</feature>
<feature type="compositionally biased region" description="Basic and acidic residues" evidence="1">
    <location>
        <begin position="443"/>
        <end position="466"/>
    </location>
</feature>
<dbReference type="InterPro" id="IPR019339">
    <property type="entry name" value="CIR_N_dom"/>
</dbReference>
<reference evidence="4" key="1">
    <citation type="submission" date="2021-02" db="EMBL/GenBank/DDBJ databases">
        <title>Genome sequence Cadophora malorum strain M34.</title>
        <authorList>
            <person name="Stefanovic E."/>
            <person name="Vu D."/>
            <person name="Scully C."/>
            <person name="Dijksterhuis J."/>
            <person name="Roader J."/>
            <person name="Houbraken J."/>
        </authorList>
    </citation>
    <scope>NUCLEOTIDE SEQUENCE</scope>
    <source>
        <strain evidence="4">M34</strain>
    </source>
</reference>
<sequence length="496" mass="57767">MKLPNWVVPVLLQLLSCAGLGSAAGDKASPLTLGFSLSNTNPATFSTQAQPHLPALSLELDFFVNVADHQFKVPIMPLHLLGKKSWNVYNTANIDKVKRDEAAAAALEAAEEERMQDADAQRRMQILRGEQPTPLAIEDAPRPSNSNQDLTGARESSSGYGYGRERKRRKKAGENDTDFEMRMIAEDRDQGREIDKQLVLRKPTEAPLVDQRGNISLFPETVPSSSKVAEKNPEAEHEAARKKKEYEDQYTMRFSNAAGFKQGLDKPWYALTHEEKEAIIDAANEQRKEERALRKAGEREERKHAKDKARFENHFDTRGKEDLGVEIPDKDVWGNEDPRRKERALKRMVDNDPLAMMKAGARQVRMVEKERRALKEERERELKELEDAERRRRKERRRDRDELESFSLDGPDPSMEDSERRRKRKRRHHDEDGSDGESIEFILDPREKRSSSTRHESRTRESEKDRERRHRHKESRRNSHREEDRHRHRHRSRHHD</sequence>
<keyword evidence="5" id="KW-1185">Reference proteome</keyword>
<feature type="region of interest" description="Disordered" evidence="1">
    <location>
        <begin position="132"/>
        <end position="180"/>
    </location>
</feature>
<evidence type="ECO:0000313" key="5">
    <source>
        <dbReference type="Proteomes" id="UP000664132"/>
    </source>
</evidence>
<dbReference type="OrthoDB" id="2159131at2759"/>
<accession>A0A8H7T7D6</accession>
<evidence type="ECO:0000256" key="2">
    <source>
        <dbReference type="SAM" id="SignalP"/>
    </source>
</evidence>
<dbReference type="PANTHER" id="PTHR22093">
    <property type="entry name" value="LEUKOCYTE RECEPTOR CLUSTER LRC MEMBER 1"/>
    <property type="match status" value="1"/>
</dbReference>
<feature type="compositionally biased region" description="Basic and acidic residues" evidence="1">
    <location>
        <begin position="228"/>
        <end position="243"/>
    </location>
</feature>
<proteinExistence type="predicted"/>
<evidence type="ECO:0000259" key="3">
    <source>
        <dbReference type="SMART" id="SM01083"/>
    </source>
</evidence>
<feature type="region of interest" description="Disordered" evidence="1">
    <location>
        <begin position="223"/>
        <end position="243"/>
    </location>
</feature>
<dbReference type="EMBL" id="JAFJYH010000304">
    <property type="protein sequence ID" value="KAG4413613.1"/>
    <property type="molecule type" value="Genomic_DNA"/>
</dbReference>
<dbReference type="InterPro" id="IPR039875">
    <property type="entry name" value="LENG1-like"/>
</dbReference>
<protein>
    <recommendedName>
        <fullName evidence="3">CBF1-interacting co-repressor CIR N-terminal domain-containing protein</fullName>
    </recommendedName>
</protein>
<feature type="region of interest" description="Disordered" evidence="1">
    <location>
        <begin position="290"/>
        <end position="496"/>
    </location>
</feature>
<dbReference type="SMART" id="SM01083">
    <property type="entry name" value="Cir_N"/>
    <property type="match status" value="1"/>
</dbReference>
<feature type="chain" id="PRO_5034704938" description="CBF1-interacting co-repressor CIR N-terminal domain-containing protein" evidence="2">
    <location>
        <begin position="24"/>
        <end position="496"/>
    </location>
</feature>
<gene>
    <name evidence="4" type="ORF">IFR04_013235</name>
</gene>
<evidence type="ECO:0000256" key="1">
    <source>
        <dbReference type="SAM" id="MobiDB-lite"/>
    </source>
</evidence>
<evidence type="ECO:0000313" key="4">
    <source>
        <dbReference type="EMBL" id="KAG4413613.1"/>
    </source>
</evidence>
<feature type="compositionally biased region" description="Basic and acidic residues" evidence="1">
    <location>
        <begin position="476"/>
        <end position="485"/>
    </location>
</feature>
<dbReference type="PANTHER" id="PTHR22093:SF0">
    <property type="entry name" value="LEUKOCYTE RECEPTOR CLUSTER MEMBER 1"/>
    <property type="match status" value="1"/>
</dbReference>
<name>A0A8H7T7D6_9HELO</name>
<comment type="caution">
    <text evidence="4">The sequence shown here is derived from an EMBL/GenBank/DDBJ whole genome shotgun (WGS) entry which is preliminary data.</text>
</comment>
<dbReference type="Proteomes" id="UP000664132">
    <property type="component" value="Unassembled WGS sequence"/>
</dbReference>
<feature type="domain" description="CBF1-interacting co-repressor CIR N-terminal" evidence="3">
    <location>
        <begin position="85"/>
        <end position="121"/>
    </location>
</feature>
<dbReference type="AlphaFoldDB" id="A0A8H7T7D6"/>
<organism evidence="4 5">
    <name type="scientific">Cadophora malorum</name>
    <dbReference type="NCBI Taxonomy" id="108018"/>
    <lineage>
        <taxon>Eukaryota</taxon>
        <taxon>Fungi</taxon>
        <taxon>Dikarya</taxon>
        <taxon>Ascomycota</taxon>
        <taxon>Pezizomycotina</taxon>
        <taxon>Leotiomycetes</taxon>
        <taxon>Helotiales</taxon>
        <taxon>Ploettnerulaceae</taxon>
        <taxon>Cadophora</taxon>
    </lineage>
</organism>
<feature type="compositionally biased region" description="Basic and acidic residues" evidence="1">
    <location>
        <begin position="290"/>
        <end position="350"/>
    </location>
</feature>
<feature type="signal peptide" evidence="2">
    <location>
        <begin position="1"/>
        <end position="23"/>
    </location>
</feature>
<keyword evidence="2" id="KW-0732">Signal</keyword>